<evidence type="ECO:0000256" key="1">
    <source>
        <dbReference type="ARBA" id="ARBA00004613"/>
    </source>
</evidence>
<keyword evidence="5 8" id="KW-0732">Signal</keyword>
<keyword evidence="11" id="KW-1185">Reference proteome</keyword>
<evidence type="ECO:0000256" key="7">
    <source>
        <dbReference type="ARBA" id="ARBA00023198"/>
    </source>
</evidence>
<dbReference type="GeneTree" id="ENSGT00940000174809"/>
<keyword evidence="7" id="KW-0395">Inflammatory response</keyword>
<keyword evidence="3" id="KW-0202">Cytokine</keyword>
<keyword evidence="6" id="KW-1015">Disulfide bond</keyword>
<evidence type="ECO:0000256" key="8">
    <source>
        <dbReference type="SAM" id="SignalP"/>
    </source>
</evidence>
<evidence type="ECO:0000259" key="9">
    <source>
        <dbReference type="SMART" id="SM00199"/>
    </source>
</evidence>
<evidence type="ECO:0000256" key="3">
    <source>
        <dbReference type="ARBA" id="ARBA00022514"/>
    </source>
</evidence>
<dbReference type="PANTHER" id="PTHR12015">
    <property type="entry name" value="SMALL INDUCIBLE CYTOKINE A"/>
    <property type="match status" value="1"/>
</dbReference>
<dbReference type="GO" id="GO:0008009">
    <property type="term" value="F:chemokine activity"/>
    <property type="evidence" value="ECO:0007669"/>
    <property type="project" value="InterPro"/>
</dbReference>
<dbReference type="FunFam" id="2.40.50.40:FF:000012">
    <property type="entry name" value="C-C motif chemokine"/>
    <property type="match status" value="1"/>
</dbReference>
<keyword evidence="2" id="KW-0145">Chemotaxis</keyword>
<proteinExistence type="predicted"/>
<dbReference type="InterPro" id="IPR001811">
    <property type="entry name" value="Chemokine_IL8-like_dom"/>
</dbReference>
<comment type="subcellular location">
    <subcellularLocation>
        <location evidence="1">Secreted</location>
    </subcellularLocation>
</comment>
<name>A0A3Q2DDH2_CYPVA</name>
<dbReference type="SMART" id="SM00199">
    <property type="entry name" value="SCY"/>
    <property type="match status" value="1"/>
</dbReference>
<dbReference type="Ensembl" id="ENSCVAT00000025385.1">
    <property type="protein sequence ID" value="ENSCVAP00000016877.1"/>
    <property type="gene ID" value="ENSCVAG00000019898.1"/>
</dbReference>
<dbReference type="SUPFAM" id="SSF54117">
    <property type="entry name" value="Interleukin 8-like chemokines"/>
    <property type="match status" value="1"/>
</dbReference>
<dbReference type="GO" id="GO:0006955">
    <property type="term" value="P:immune response"/>
    <property type="evidence" value="ECO:0007669"/>
    <property type="project" value="InterPro"/>
</dbReference>
<dbReference type="PANTHER" id="PTHR12015:SF108">
    <property type="entry name" value="C-C MOTIF CHEMOKINE 20"/>
    <property type="match status" value="1"/>
</dbReference>
<evidence type="ECO:0000313" key="11">
    <source>
        <dbReference type="Proteomes" id="UP000265020"/>
    </source>
</evidence>
<feature type="chain" id="PRO_5044598121" description="Chemokine interleukin-8-like domain-containing protein" evidence="8">
    <location>
        <begin position="26"/>
        <end position="101"/>
    </location>
</feature>
<sequence>MTLRSIMVFIIPFFIIVGVLSPADSAGIRFSKHCCTSYSNKVVHFHHIRGYRMQSNLENCHINAIIFYTTSNHEICANPKDEWVKDTLKRLRKPLEKQVKN</sequence>
<dbReference type="AlphaFoldDB" id="A0A3Q2DDH2"/>
<evidence type="ECO:0000256" key="5">
    <source>
        <dbReference type="ARBA" id="ARBA00022729"/>
    </source>
</evidence>
<evidence type="ECO:0000256" key="2">
    <source>
        <dbReference type="ARBA" id="ARBA00022500"/>
    </source>
</evidence>
<organism evidence="10 11">
    <name type="scientific">Cyprinodon variegatus</name>
    <name type="common">Sheepshead minnow</name>
    <dbReference type="NCBI Taxonomy" id="28743"/>
    <lineage>
        <taxon>Eukaryota</taxon>
        <taxon>Metazoa</taxon>
        <taxon>Chordata</taxon>
        <taxon>Craniata</taxon>
        <taxon>Vertebrata</taxon>
        <taxon>Euteleostomi</taxon>
        <taxon>Actinopterygii</taxon>
        <taxon>Neopterygii</taxon>
        <taxon>Teleostei</taxon>
        <taxon>Neoteleostei</taxon>
        <taxon>Acanthomorphata</taxon>
        <taxon>Ovalentaria</taxon>
        <taxon>Atherinomorphae</taxon>
        <taxon>Cyprinodontiformes</taxon>
        <taxon>Cyprinodontidae</taxon>
        <taxon>Cyprinodon</taxon>
    </lineage>
</organism>
<dbReference type="GO" id="GO:0005615">
    <property type="term" value="C:extracellular space"/>
    <property type="evidence" value="ECO:0007669"/>
    <property type="project" value="UniProtKB-KW"/>
</dbReference>
<evidence type="ECO:0000256" key="6">
    <source>
        <dbReference type="ARBA" id="ARBA00023157"/>
    </source>
</evidence>
<evidence type="ECO:0000313" key="10">
    <source>
        <dbReference type="Ensembl" id="ENSCVAP00000016877.1"/>
    </source>
</evidence>
<dbReference type="CDD" id="cd00272">
    <property type="entry name" value="Chemokine_CC"/>
    <property type="match status" value="1"/>
</dbReference>
<evidence type="ECO:0000256" key="4">
    <source>
        <dbReference type="ARBA" id="ARBA00022525"/>
    </source>
</evidence>
<dbReference type="GO" id="GO:0006954">
    <property type="term" value="P:inflammatory response"/>
    <property type="evidence" value="ECO:0007669"/>
    <property type="project" value="UniProtKB-KW"/>
</dbReference>
<protein>
    <recommendedName>
        <fullName evidence="9">Chemokine interleukin-8-like domain-containing protein</fullName>
    </recommendedName>
</protein>
<feature type="domain" description="Chemokine interleukin-8-like" evidence="9">
    <location>
        <begin position="31"/>
        <end position="91"/>
    </location>
</feature>
<reference evidence="10" key="1">
    <citation type="submission" date="2025-05" db="UniProtKB">
        <authorList>
            <consortium name="Ensembl"/>
        </authorList>
    </citation>
    <scope>IDENTIFICATION</scope>
</reference>
<keyword evidence="4" id="KW-0964">Secreted</keyword>
<dbReference type="InterPro" id="IPR036048">
    <property type="entry name" value="Interleukin_8-like_sf"/>
</dbReference>
<dbReference type="Gene3D" id="2.40.50.40">
    <property type="match status" value="1"/>
</dbReference>
<dbReference type="InterPro" id="IPR039809">
    <property type="entry name" value="Chemokine_b/g/d"/>
</dbReference>
<dbReference type="Proteomes" id="UP000265020">
    <property type="component" value="Unassembled WGS sequence"/>
</dbReference>
<dbReference type="Pfam" id="PF00048">
    <property type="entry name" value="IL8"/>
    <property type="match status" value="1"/>
</dbReference>
<accession>A0A3Q2DDH2</accession>
<dbReference type="Ensembl" id="ENSCVAT00000032083.1">
    <property type="protein sequence ID" value="ENSCVAP00000016880.1"/>
    <property type="gene ID" value="ENSCVAG00000019898.1"/>
</dbReference>
<feature type="signal peptide" evidence="8">
    <location>
        <begin position="1"/>
        <end position="25"/>
    </location>
</feature>
<dbReference type="STRING" id="28743.ENSCVAP00000016880"/>